<keyword evidence="1" id="KW-0472">Membrane</keyword>
<dbReference type="CDD" id="cd06259">
    <property type="entry name" value="YdcF-like"/>
    <property type="match status" value="1"/>
</dbReference>
<evidence type="ECO:0000256" key="1">
    <source>
        <dbReference type="SAM" id="Phobius"/>
    </source>
</evidence>
<reference evidence="5" key="4">
    <citation type="journal article" date="2017" name="Genome Announc.">
        <title>Draft Genome Sequences of 24 Lactococcus lactis Strains.</title>
        <authorList>
            <person name="Backus L."/>
            <person name="Wels M."/>
            <person name="Boekhorst J."/>
            <person name="Dijkstra A.R."/>
            <person name="Beerthuyzen M."/>
            <person name="Kelly W.J."/>
            <person name="Siezen R.J."/>
            <person name="van Hijum S.A."/>
            <person name="Bachmann H."/>
        </authorList>
    </citation>
    <scope>NUCLEOTIDE SEQUENCE</scope>
    <source>
        <strain evidence="5">M20</strain>
        <strain evidence="6">N42</strain>
    </source>
</reference>
<dbReference type="InterPro" id="IPR014729">
    <property type="entry name" value="Rossmann-like_a/b/a_fold"/>
</dbReference>
<accession>A0A0B8R2K3</accession>
<evidence type="ECO:0000313" key="5">
    <source>
        <dbReference type="EMBL" id="KSU19708.1"/>
    </source>
</evidence>
<dbReference type="EMBL" id="BBSI01000040">
    <property type="protein sequence ID" value="GAM81398.1"/>
    <property type="molecule type" value="Genomic_DNA"/>
</dbReference>
<evidence type="ECO:0000313" key="8">
    <source>
        <dbReference type="Proteomes" id="UP000052991"/>
    </source>
</evidence>
<proteinExistence type="predicted"/>
<reference evidence="8 9" key="2">
    <citation type="submission" date="2015-10" db="EMBL/GenBank/DDBJ databases">
        <title>Draft Genome Sequences of 11 Lactococcus lactis subspecies cremoris strains.</title>
        <authorList>
            <person name="Wels M."/>
            <person name="Backus L."/>
            <person name="Boekhorst J."/>
            <person name="Dijkstra A."/>
            <person name="Beerthuizen M."/>
            <person name="Kelly W."/>
            <person name="Siezen R."/>
            <person name="Bachmann H."/>
            <person name="Van Hijum S."/>
        </authorList>
    </citation>
    <scope>NUCLEOTIDE SEQUENCE [LARGE SCALE GENOMIC DNA]</scope>
    <source>
        <strain evidence="9">M20</strain>
        <strain evidence="8">N42</strain>
    </source>
</reference>
<evidence type="ECO:0000313" key="4">
    <source>
        <dbReference type="EMBL" id="GAM81398.1"/>
    </source>
</evidence>
<evidence type="ECO:0000313" key="10">
    <source>
        <dbReference type="Proteomes" id="UP000192067"/>
    </source>
</evidence>
<gene>
    <name evidence="4" type="ORF">JCM5805K_2522</name>
    <name evidence="3" type="ORF">LLUC11_0407</name>
    <name evidence="5" type="ORF">M20_1948</name>
    <name evidence="6" type="ORF">N42_0346</name>
</gene>
<evidence type="ECO:0000313" key="3">
    <source>
        <dbReference type="EMBL" id="ARE12742.1"/>
    </source>
</evidence>
<reference evidence="3 10" key="3">
    <citation type="journal article" date="2017" name="BMC Genomics">
        <title>Comparative and functional genomics of the Lactococcus lactis taxon; insights into evolution and niche adaptation.</title>
        <authorList>
            <person name="Kelleher P."/>
            <person name="Bottacini F."/>
            <person name="Mahony J."/>
            <person name="Kilcawley K.N."/>
            <person name="van Sinderen D."/>
        </authorList>
    </citation>
    <scope>NUCLEOTIDE SEQUENCE [LARGE SCALE GENOMIC DNA]</scope>
    <source>
        <strain evidence="3 10">UC11</strain>
    </source>
</reference>
<evidence type="ECO:0000313" key="9">
    <source>
        <dbReference type="Proteomes" id="UP000053719"/>
    </source>
</evidence>
<dbReference type="GO" id="GO:0005886">
    <property type="term" value="C:plasma membrane"/>
    <property type="evidence" value="ECO:0007669"/>
    <property type="project" value="TreeGrafter"/>
</dbReference>
<dbReference type="Pfam" id="PF02698">
    <property type="entry name" value="DUF218"/>
    <property type="match status" value="1"/>
</dbReference>
<organism evidence="4 7">
    <name type="scientific">Lactococcus lactis subsp. lactis</name>
    <name type="common">Streptococcus lactis</name>
    <dbReference type="NCBI Taxonomy" id="1360"/>
    <lineage>
        <taxon>Bacteria</taxon>
        <taxon>Bacillati</taxon>
        <taxon>Bacillota</taxon>
        <taxon>Bacilli</taxon>
        <taxon>Lactobacillales</taxon>
        <taxon>Streptococcaceae</taxon>
        <taxon>Lactococcus</taxon>
    </lineage>
</organism>
<protein>
    <submittedName>
        <fullName evidence="3 5">Membrane protein</fullName>
    </submittedName>
    <submittedName>
        <fullName evidence="4">Uncharacterized conserved protein</fullName>
    </submittedName>
</protein>
<feature type="transmembrane region" description="Helical" evidence="1">
    <location>
        <begin position="7"/>
        <end position="27"/>
    </location>
</feature>
<dbReference type="InterPro" id="IPR003848">
    <property type="entry name" value="DUF218"/>
</dbReference>
<dbReference type="Proteomes" id="UP000053719">
    <property type="component" value="Unassembled WGS sequence"/>
</dbReference>
<dbReference type="EMBL" id="LKLW01000008">
    <property type="protein sequence ID" value="KSU29960.1"/>
    <property type="molecule type" value="Genomic_DNA"/>
</dbReference>
<dbReference type="Proteomes" id="UP000031847">
    <property type="component" value="Unassembled WGS sequence"/>
</dbReference>
<dbReference type="GO" id="GO:0043164">
    <property type="term" value="P:Gram-negative-bacterium-type cell wall biogenesis"/>
    <property type="evidence" value="ECO:0007669"/>
    <property type="project" value="TreeGrafter"/>
</dbReference>
<dbReference type="EMBL" id="LKLU01000102">
    <property type="protein sequence ID" value="KSU19708.1"/>
    <property type="molecule type" value="Genomic_DNA"/>
</dbReference>
<dbReference type="Proteomes" id="UP000192067">
    <property type="component" value="Chromosome"/>
</dbReference>
<dbReference type="Proteomes" id="UP000052991">
    <property type="component" value="Unassembled WGS sequence"/>
</dbReference>
<dbReference type="EMBL" id="CP015904">
    <property type="protein sequence ID" value="ARE12742.1"/>
    <property type="molecule type" value="Genomic_DNA"/>
</dbReference>
<dbReference type="PANTHER" id="PTHR30336:SF4">
    <property type="entry name" value="ENVELOPE BIOGENESIS FACTOR ELYC"/>
    <property type="match status" value="1"/>
</dbReference>
<dbReference type="RefSeq" id="WP_021721901.1">
    <property type="nucleotide sequence ID" value="NZ_BAABQR010000003.1"/>
</dbReference>
<evidence type="ECO:0000313" key="7">
    <source>
        <dbReference type="Proteomes" id="UP000031847"/>
    </source>
</evidence>
<dbReference type="AlphaFoldDB" id="A0A0B8R2K3"/>
<dbReference type="PATRIC" id="fig|1360.101.peg.528"/>
<sequence>MKKTFKIIGAFVGLILLISVICLALILSKSTDRTAENSTDIKTILVLGSRINQNKKPAKITQERLDAALLLAKNNPQAKIIVSGAKGADEPVSEAFSMKNYLISHHIRADRIISEDKAGDTAENIAYSKKYFDGKTVIVTSDFHLYRALYLAKQEGVKVEGFAAKTKVNNLLYYPNYYGHEILGLIYAFVFGKG</sequence>
<name>A0A0B8R2K3_LACLL</name>
<feature type="domain" description="DUF218" evidence="2">
    <location>
        <begin position="43"/>
        <end position="182"/>
    </location>
</feature>
<evidence type="ECO:0000313" key="6">
    <source>
        <dbReference type="EMBL" id="KSU29960.1"/>
    </source>
</evidence>
<keyword evidence="1" id="KW-1133">Transmembrane helix</keyword>
<dbReference type="InterPro" id="IPR051599">
    <property type="entry name" value="Cell_Envelope_Assoc"/>
</dbReference>
<dbReference type="Gene3D" id="3.40.50.620">
    <property type="entry name" value="HUPs"/>
    <property type="match status" value="1"/>
</dbReference>
<dbReference type="PANTHER" id="PTHR30336">
    <property type="entry name" value="INNER MEMBRANE PROTEIN, PROBABLE PERMEASE"/>
    <property type="match status" value="1"/>
</dbReference>
<evidence type="ECO:0000259" key="2">
    <source>
        <dbReference type="Pfam" id="PF02698"/>
    </source>
</evidence>
<keyword evidence="1" id="KW-0812">Transmembrane</keyword>
<reference evidence="4 7" key="1">
    <citation type="submission" date="2015-01" db="EMBL/GenBank/DDBJ databases">
        <title>Lactococcus lactis subsp.lactis JCM 5805 whole genome shotgun sequence.</title>
        <authorList>
            <person name="Fujii T."/>
            <person name="Tomita Y."/>
            <person name="Ikushima S."/>
            <person name="Fujiwara D."/>
        </authorList>
    </citation>
    <scope>NUCLEOTIDE SEQUENCE [LARGE SCALE GENOMIC DNA]</scope>
    <source>
        <strain evidence="4 7">JCM 5805</strain>
    </source>
</reference>
<dbReference type="GO" id="GO:0000270">
    <property type="term" value="P:peptidoglycan metabolic process"/>
    <property type="evidence" value="ECO:0007669"/>
    <property type="project" value="TreeGrafter"/>
</dbReference>